<dbReference type="InterPro" id="IPR013750">
    <property type="entry name" value="GHMP_kinase_C_dom"/>
</dbReference>
<evidence type="ECO:0000259" key="10">
    <source>
        <dbReference type="Pfam" id="PF00288"/>
    </source>
</evidence>
<dbReference type="SUPFAM" id="SSF55060">
    <property type="entry name" value="GHMP Kinase, C-terminal domain"/>
    <property type="match status" value="1"/>
</dbReference>
<evidence type="ECO:0000256" key="8">
    <source>
        <dbReference type="ARBA" id="ARBA00032554"/>
    </source>
</evidence>
<dbReference type="PIRSF" id="PIRSF010376">
    <property type="entry name" value="IspE"/>
    <property type="match status" value="1"/>
</dbReference>
<dbReference type="GO" id="GO:0005524">
    <property type="term" value="F:ATP binding"/>
    <property type="evidence" value="ECO:0007669"/>
    <property type="project" value="UniProtKB-UniRule"/>
</dbReference>
<evidence type="ECO:0000256" key="6">
    <source>
        <dbReference type="ARBA" id="ARBA00022777"/>
    </source>
</evidence>
<dbReference type="AlphaFoldDB" id="C8W2Z8"/>
<proteinExistence type="inferred from homology"/>
<name>C8W2Z8_DESAS</name>
<dbReference type="SUPFAM" id="SSF54211">
    <property type="entry name" value="Ribosomal protein S5 domain 2-like"/>
    <property type="match status" value="1"/>
</dbReference>
<comment type="function">
    <text evidence="9">Catalyzes the phosphorylation of the position 2 hydroxy group of 4-diphosphocytidyl-2C-methyl-D-erythritol.</text>
</comment>
<gene>
    <name evidence="9" type="primary">ispE</name>
    <name evidence="12" type="ordered locus">Dtox_0201</name>
</gene>
<evidence type="ECO:0000256" key="7">
    <source>
        <dbReference type="ARBA" id="ARBA00022840"/>
    </source>
</evidence>
<feature type="active site" evidence="9">
    <location>
        <position position="142"/>
    </location>
</feature>
<feature type="domain" description="GHMP kinase C-terminal" evidence="11">
    <location>
        <begin position="230"/>
        <end position="296"/>
    </location>
</feature>
<dbReference type="Pfam" id="PF08544">
    <property type="entry name" value="GHMP_kinases_C"/>
    <property type="match status" value="1"/>
</dbReference>
<evidence type="ECO:0000256" key="4">
    <source>
        <dbReference type="ARBA" id="ARBA00022679"/>
    </source>
</evidence>
<dbReference type="Gene3D" id="3.30.230.10">
    <property type="match status" value="1"/>
</dbReference>
<dbReference type="InterPro" id="IPR006204">
    <property type="entry name" value="GHMP_kinase_N_dom"/>
</dbReference>
<keyword evidence="4 9" id="KW-0808">Transferase</keyword>
<evidence type="ECO:0000313" key="13">
    <source>
        <dbReference type="Proteomes" id="UP000002217"/>
    </source>
</evidence>
<dbReference type="PANTHER" id="PTHR43527:SF2">
    <property type="entry name" value="4-DIPHOSPHOCYTIDYL-2-C-METHYL-D-ERYTHRITOL KINASE, CHLOROPLASTIC"/>
    <property type="match status" value="1"/>
</dbReference>
<dbReference type="EC" id="2.7.1.148" evidence="2 9"/>
<evidence type="ECO:0000259" key="11">
    <source>
        <dbReference type="Pfam" id="PF08544"/>
    </source>
</evidence>
<dbReference type="KEGG" id="dae:Dtox_0201"/>
<dbReference type="RefSeq" id="WP_015755875.1">
    <property type="nucleotide sequence ID" value="NC_013216.1"/>
</dbReference>
<keyword evidence="7 9" id="KW-0067">ATP-binding</keyword>
<keyword evidence="6 9" id="KW-0418">Kinase</keyword>
<dbReference type="HAMAP" id="MF_00061">
    <property type="entry name" value="IspE"/>
    <property type="match status" value="1"/>
</dbReference>
<dbReference type="Proteomes" id="UP000002217">
    <property type="component" value="Chromosome"/>
</dbReference>
<comment type="similarity">
    <text evidence="1 9">Belongs to the GHMP kinase family. IspE subfamily.</text>
</comment>
<dbReference type="UniPathway" id="UPA00056">
    <property type="reaction ID" value="UER00094"/>
</dbReference>
<dbReference type="GO" id="GO:0050515">
    <property type="term" value="F:4-(cytidine 5'-diphospho)-2-C-methyl-D-erythritol kinase activity"/>
    <property type="evidence" value="ECO:0007669"/>
    <property type="project" value="UniProtKB-UniRule"/>
</dbReference>
<feature type="domain" description="GHMP kinase N-terminal" evidence="10">
    <location>
        <begin position="72"/>
        <end position="150"/>
    </location>
</feature>
<evidence type="ECO:0000256" key="2">
    <source>
        <dbReference type="ARBA" id="ARBA00012052"/>
    </source>
</evidence>
<evidence type="ECO:0000256" key="1">
    <source>
        <dbReference type="ARBA" id="ARBA00009684"/>
    </source>
</evidence>
<organism evidence="12 13">
    <name type="scientific">Desulfofarcimen acetoxidans (strain ATCC 49208 / DSM 771 / KCTC 5769 / VKM B-1644 / 5575)</name>
    <name type="common">Desulfotomaculum acetoxidans</name>
    <dbReference type="NCBI Taxonomy" id="485916"/>
    <lineage>
        <taxon>Bacteria</taxon>
        <taxon>Bacillati</taxon>
        <taxon>Bacillota</taxon>
        <taxon>Clostridia</taxon>
        <taxon>Eubacteriales</taxon>
        <taxon>Peptococcaceae</taxon>
        <taxon>Desulfofarcimen</taxon>
    </lineage>
</organism>
<keyword evidence="13" id="KW-1185">Reference proteome</keyword>
<protein>
    <recommendedName>
        <fullName evidence="3 9">4-diphosphocytidyl-2-C-methyl-D-erythritol kinase</fullName>
        <shortName evidence="9">CMK</shortName>
        <ecNumber evidence="2 9">2.7.1.148</ecNumber>
    </recommendedName>
    <alternativeName>
        <fullName evidence="8 9">4-(cytidine-5'-diphospho)-2-C-methyl-D-erythritol kinase</fullName>
    </alternativeName>
</protein>
<dbReference type="STRING" id="485916.Dtox_0201"/>
<dbReference type="Pfam" id="PF00288">
    <property type="entry name" value="GHMP_kinases_N"/>
    <property type="match status" value="1"/>
</dbReference>
<accession>C8W2Z8</accession>
<dbReference type="GO" id="GO:0016114">
    <property type="term" value="P:terpenoid biosynthetic process"/>
    <property type="evidence" value="ECO:0007669"/>
    <property type="project" value="UniProtKB-UniRule"/>
</dbReference>
<dbReference type="InterPro" id="IPR004424">
    <property type="entry name" value="IspE"/>
</dbReference>
<dbReference type="NCBIfam" id="TIGR00154">
    <property type="entry name" value="ispE"/>
    <property type="match status" value="1"/>
</dbReference>
<comment type="pathway">
    <text evidence="9">Isoprenoid biosynthesis; isopentenyl diphosphate biosynthesis via DXP pathway; isopentenyl diphosphate from 1-deoxy-D-xylulose 5-phosphate: step 3/6.</text>
</comment>
<evidence type="ECO:0000256" key="9">
    <source>
        <dbReference type="HAMAP-Rule" id="MF_00061"/>
    </source>
</evidence>
<dbReference type="GO" id="GO:0019288">
    <property type="term" value="P:isopentenyl diphosphate biosynthetic process, methylerythritol 4-phosphate pathway"/>
    <property type="evidence" value="ECO:0007669"/>
    <property type="project" value="UniProtKB-UniRule"/>
</dbReference>
<dbReference type="OrthoDB" id="9809438at2"/>
<reference evidence="12 13" key="1">
    <citation type="journal article" date="2009" name="Stand. Genomic Sci.">
        <title>Complete genome sequence of Desulfotomaculum acetoxidans type strain (5575).</title>
        <authorList>
            <person name="Spring S."/>
            <person name="Lapidus A."/>
            <person name="Schroder M."/>
            <person name="Gleim D."/>
            <person name="Sims D."/>
            <person name="Meincke L."/>
            <person name="Glavina Del Rio T."/>
            <person name="Tice H."/>
            <person name="Copeland A."/>
            <person name="Cheng J.F."/>
            <person name="Lucas S."/>
            <person name="Chen F."/>
            <person name="Nolan M."/>
            <person name="Bruce D."/>
            <person name="Goodwin L."/>
            <person name="Pitluck S."/>
            <person name="Ivanova N."/>
            <person name="Mavromatis K."/>
            <person name="Mikhailova N."/>
            <person name="Pati A."/>
            <person name="Chen A."/>
            <person name="Palaniappan K."/>
            <person name="Land M."/>
            <person name="Hauser L."/>
            <person name="Chang Y.J."/>
            <person name="Jeffries C.D."/>
            <person name="Chain P."/>
            <person name="Saunders E."/>
            <person name="Brettin T."/>
            <person name="Detter J.C."/>
            <person name="Goker M."/>
            <person name="Bristow J."/>
            <person name="Eisen J.A."/>
            <person name="Markowitz V."/>
            <person name="Hugenholtz P."/>
            <person name="Kyrpides N.C."/>
            <person name="Klenk H.P."/>
            <person name="Han C."/>
        </authorList>
    </citation>
    <scope>NUCLEOTIDE SEQUENCE [LARGE SCALE GENOMIC DNA]</scope>
    <source>
        <strain evidence="13">ATCC 49208 / DSM 771 / VKM B-1644</strain>
    </source>
</reference>
<keyword evidence="9" id="KW-0414">Isoprene biosynthesis</keyword>
<evidence type="ECO:0000256" key="5">
    <source>
        <dbReference type="ARBA" id="ARBA00022741"/>
    </source>
</evidence>
<feature type="binding site" evidence="9">
    <location>
        <begin position="100"/>
        <end position="110"/>
    </location>
    <ligand>
        <name>ATP</name>
        <dbReference type="ChEBI" id="CHEBI:30616"/>
    </ligand>
</feature>
<dbReference type="PANTHER" id="PTHR43527">
    <property type="entry name" value="4-DIPHOSPHOCYTIDYL-2-C-METHYL-D-ERYTHRITOL KINASE, CHLOROPLASTIC"/>
    <property type="match status" value="1"/>
</dbReference>
<dbReference type="EMBL" id="CP001720">
    <property type="protein sequence ID" value="ACV61154.1"/>
    <property type="molecule type" value="Genomic_DNA"/>
</dbReference>
<dbReference type="Gene3D" id="3.30.70.890">
    <property type="entry name" value="GHMP kinase, C-terminal domain"/>
    <property type="match status" value="1"/>
</dbReference>
<dbReference type="InterPro" id="IPR036554">
    <property type="entry name" value="GHMP_kinase_C_sf"/>
</dbReference>
<dbReference type="InterPro" id="IPR014721">
    <property type="entry name" value="Ribsml_uS5_D2-typ_fold_subgr"/>
</dbReference>
<comment type="catalytic activity">
    <reaction evidence="9">
        <text>4-CDP-2-C-methyl-D-erythritol + ATP = 4-CDP-2-C-methyl-D-erythritol 2-phosphate + ADP + H(+)</text>
        <dbReference type="Rhea" id="RHEA:18437"/>
        <dbReference type="ChEBI" id="CHEBI:15378"/>
        <dbReference type="ChEBI" id="CHEBI:30616"/>
        <dbReference type="ChEBI" id="CHEBI:57823"/>
        <dbReference type="ChEBI" id="CHEBI:57919"/>
        <dbReference type="ChEBI" id="CHEBI:456216"/>
        <dbReference type="EC" id="2.7.1.148"/>
    </reaction>
</comment>
<evidence type="ECO:0000256" key="3">
    <source>
        <dbReference type="ARBA" id="ARBA00017473"/>
    </source>
</evidence>
<dbReference type="eggNOG" id="COG1947">
    <property type="taxonomic scope" value="Bacteria"/>
</dbReference>
<keyword evidence="5 9" id="KW-0547">Nucleotide-binding</keyword>
<feature type="active site" evidence="9">
    <location>
        <position position="10"/>
    </location>
</feature>
<dbReference type="HOGENOM" id="CLU_053057_1_1_9"/>
<evidence type="ECO:0000313" key="12">
    <source>
        <dbReference type="EMBL" id="ACV61154.1"/>
    </source>
</evidence>
<dbReference type="InterPro" id="IPR020568">
    <property type="entry name" value="Ribosomal_Su5_D2-typ_SF"/>
</dbReference>
<sequence>MPLVIPAYAKINLCLDVLGRRDDGYHEVEMVMQSISLHDLLELSLSEEQENNNMGKIILTVAGADLPVGEENLVFRTARILQEYTGCRLGCSILLHKKIPVAAGLAGGSADAAAALLGLNKLWNLDLTVAELYALAAKIGSDVPFCIKGGTVLAKGRGEQLAFLEAAPDMGIILVKPAYGISTGEVYSKLNSAVYPQVINTMQKKDITNDTNDIHNMLCLSDLGPPVLRMIKAIKSRQLPAVCKALYNILEEPAMKMHPNLLDIKNILFEQGAMGVLMSGSGSTIFGITPDLEAAHLLSKGLSPSLGSIYAVKLQGAREV</sequence>